<sequence>GCTVPRASRTVRLHRAGGSWVRSWARSGRKTYRGPGGSSSSTSGDAQGATLEQAPQCRVEECWKHCRSAGTALLEQKQALHCRVEECKSSPAWWGQKDSGFIFGCQVARVRGGTVRLRLIQLRSP</sequence>
<dbReference type="EMBL" id="CAJNNV010033088">
    <property type="protein sequence ID" value="CAE8642059.1"/>
    <property type="molecule type" value="Genomic_DNA"/>
</dbReference>
<feature type="non-terminal residue" evidence="2">
    <location>
        <position position="1"/>
    </location>
</feature>
<dbReference type="AlphaFoldDB" id="A0A813HT80"/>
<comment type="caution">
    <text evidence="2">The sequence shown here is derived from an EMBL/GenBank/DDBJ whole genome shotgun (WGS) entry which is preliminary data.</text>
</comment>
<organism evidence="2 3">
    <name type="scientific">Polarella glacialis</name>
    <name type="common">Dinoflagellate</name>
    <dbReference type="NCBI Taxonomy" id="89957"/>
    <lineage>
        <taxon>Eukaryota</taxon>
        <taxon>Sar</taxon>
        <taxon>Alveolata</taxon>
        <taxon>Dinophyceae</taxon>
        <taxon>Suessiales</taxon>
        <taxon>Suessiaceae</taxon>
        <taxon>Polarella</taxon>
    </lineage>
</organism>
<dbReference type="Proteomes" id="UP000654075">
    <property type="component" value="Unassembled WGS sequence"/>
</dbReference>
<proteinExistence type="predicted"/>
<accession>A0A813HT80</accession>
<evidence type="ECO:0000256" key="1">
    <source>
        <dbReference type="SAM" id="MobiDB-lite"/>
    </source>
</evidence>
<gene>
    <name evidence="2" type="ORF">PGLA1383_LOCUS56611</name>
</gene>
<keyword evidence="3" id="KW-1185">Reference proteome</keyword>
<protein>
    <submittedName>
        <fullName evidence="2">Uncharacterized protein</fullName>
    </submittedName>
</protein>
<feature type="region of interest" description="Disordered" evidence="1">
    <location>
        <begin position="27"/>
        <end position="54"/>
    </location>
</feature>
<evidence type="ECO:0000313" key="3">
    <source>
        <dbReference type="Proteomes" id="UP000654075"/>
    </source>
</evidence>
<evidence type="ECO:0000313" key="2">
    <source>
        <dbReference type="EMBL" id="CAE8642059.1"/>
    </source>
</evidence>
<name>A0A813HT80_POLGL</name>
<reference evidence="2" key="1">
    <citation type="submission" date="2021-02" db="EMBL/GenBank/DDBJ databases">
        <authorList>
            <person name="Dougan E. K."/>
            <person name="Rhodes N."/>
            <person name="Thang M."/>
            <person name="Chan C."/>
        </authorList>
    </citation>
    <scope>NUCLEOTIDE SEQUENCE</scope>
</reference>